<protein>
    <submittedName>
        <fullName evidence="1">Uncharacterized protein</fullName>
    </submittedName>
</protein>
<accession>X1BTY9</accession>
<gene>
    <name evidence="1" type="ORF">S01H4_28358</name>
</gene>
<organism evidence="1">
    <name type="scientific">marine sediment metagenome</name>
    <dbReference type="NCBI Taxonomy" id="412755"/>
    <lineage>
        <taxon>unclassified sequences</taxon>
        <taxon>metagenomes</taxon>
        <taxon>ecological metagenomes</taxon>
    </lineage>
</organism>
<feature type="non-terminal residue" evidence="1">
    <location>
        <position position="108"/>
    </location>
</feature>
<name>X1BTY9_9ZZZZ</name>
<dbReference type="EMBL" id="BART01014082">
    <property type="protein sequence ID" value="GAG84622.1"/>
    <property type="molecule type" value="Genomic_DNA"/>
</dbReference>
<sequence length="108" mass="11733">MSVIKEYYDPTVDSRLRCEIQNYPAQTFLTTSAYRLDKIDLKLSRADSSKQPGGVLSVELFATTGGKPSGDALANAAKSVRYLSITATWETFGMGKIALTDATTYAIV</sequence>
<comment type="caution">
    <text evidence="1">The sequence shown here is derived from an EMBL/GenBank/DDBJ whole genome shotgun (WGS) entry which is preliminary data.</text>
</comment>
<reference evidence="1" key="1">
    <citation type="journal article" date="2014" name="Front. Microbiol.">
        <title>High frequency of phylogenetically diverse reductive dehalogenase-homologous genes in deep subseafloor sedimentary metagenomes.</title>
        <authorList>
            <person name="Kawai M."/>
            <person name="Futagami T."/>
            <person name="Toyoda A."/>
            <person name="Takaki Y."/>
            <person name="Nishi S."/>
            <person name="Hori S."/>
            <person name="Arai W."/>
            <person name="Tsubouchi T."/>
            <person name="Morono Y."/>
            <person name="Uchiyama I."/>
            <person name="Ito T."/>
            <person name="Fujiyama A."/>
            <person name="Inagaki F."/>
            <person name="Takami H."/>
        </authorList>
    </citation>
    <scope>NUCLEOTIDE SEQUENCE</scope>
    <source>
        <strain evidence="1">Expedition CK06-06</strain>
    </source>
</reference>
<evidence type="ECO:0000313" key="1">
    <source>
        <dbReference type="EMBL" id="GAG84622.1"/>
    </source>
</evidence>
<dbReference type="AlphaFoldDB" id="X1BTY9"/>
<proteinExistence type="predicted"/>